<dbReference type="InterPro" id="IPR044668">
    <property type="entry name" value="PuuD-like"/>
</dbReference>
<dbReference type="Gene3D" id="3.40.50.880">
    <property type="match status" value="1"/>
</dbReference>
<dbReference type="GO" id="GO:0006598">
    <property type="term" value="P:polyamine catabolic process"/>
    <property type="evidence" value="ECO:0007669"/>
    <property type="project" value="TreeGrafter"/>
</dbReference>
<dbReference type="CDD" id="cd01745">
    <property type="entry name" value="GATase1_2"/>
    <property type="match status" value="1"/>
</dbReference>
<dbReference type="PANTHER" id="PTHR43235">
    <property type="entry name" value="GLUTAMINE AMIDOTRANSFERASE PB2B2.05-RELATED"/>
    <property type="match status" value="1"/>
</dbReference>
<accession>A0A160TS02</accession>
<dbReference type="SUPFAM" id="SSF52317">
    <property type="entry name" value="Class I glutamine amidotransferase-like"/>
    <property type="match status" value="1"/>
</dbReference>
<organism evidence="1">
    <name type="scientific">hydrothermal vent metagenome</name>
    <dbReference type="NCBI Taxonomy" id="652676"/>
    <lineage>
        <taxon>unclassified sequences</taxon>
        <taxon>metagenomes</taxon>
        <taxon>ecological metagenomes</taxon>
    </lineage>
</organism>
<keyword evidence="1" id="KW-0315">Glutamine amidotransferase</keyword>
<proteinExistence type="predicted"/>
<dbReference type="InterPro" id="IPR011697">
    <property type="entry name" value="Peptidase_C26"/>
</dbReference>
<keyword evidence="1" id="KW-0808">Transferase</keyword>
<reference evidence="1" key="1">
    <citation type="submission" date="2015-10" db="EMBL/GenBank/DDBJ databases">
        <authorList>
            <person name="Gilbert D.G."/>
        </authorList>
    </citation>
    <scope>NUCLEOTIDE SEQUENCE</scope>
</reference>
<dbReference type="Pfam" id="PF07722">
    <property type="entry name" value="Peptidase_C26"/>
    <property type="match status" value="1"/>
</dbReference>
<name>A0A160TS02_9ZZZZ</name>
<dbReference type="EMBL" id="CZRL01000064">
    <property type="protein sequence ID" value="CUS51559.1"/>
    <property type="molecule type" value="Genomic_DNA"/>
</dbReference>
<dbReference type="AlphaFoldDB" id="A0A160TS02"/>
<dbReference type="PANTHER" id="PTHR43235:SF1">
    <property type="entry name" value="GLUTAMINE AMIDOTRANSFERASE PB2B2.05-RELATED"/>
    <property type="match status" value="1"/>
</dbReference>
<dbReference type="GO" id="GO:0005829">
    <property type="term" value="C:cytosol"/>
    <property type="evidence" value="ECO:0007669"/>
    <property type="project" value="TreeGrafter"/>
</dbReference>
<dbReference type="FunFam" id="3.40.50.880:FF:000030">
    <property type="entry name" value="Gamma-glutamyl-gamma-aminobutyrate hydrolase PuuD"/>
    <property type="match status" value="1"/>
</dbReference>
<gene>
    <name evidence="1" type="ORF">MGWOODY_XGa2353</name>
</gene>
<evidence type="ECO:0000313" key="1">
    <source>
        <dbReference type="EMBL" id="CUS51559.1"/>
    </source>
</evidence>
<dbReference type="PROSITE" id="PS51273">
    <property type="entry name" value="GATASE_TYPE_1"/>
    <property type="match status" value="1"/>
</dbReference>
<dbReference type="GO" id="GO:0016740">
    <property type="term" value="F:transferase activity"/>
    <property type="evidence" value="ECO:0007669"/>
    <property type="project" value="UniProtKB-KW"/>
</dbReference>
<sequence length="254" mass="28126">MTHNIEPLVCIAASLMEVANGRYAAHGTGQTVVRSVSQFANCEPLLLPGIKDYYDCDRLADRLDGLVLPGGRANIEPHHFAGEPFPDDEPIDPGRDDTVLLLVRSCIDKGVPIFGMCRGIQEMNVAMGGSLHYRVHLVEGKDDHRMPRNEDITIEEIFKLRHRVTLSGSLARIAGESDIQVNSLHGQGIDSLADAFAVEAVSEDGLIEGIRLKDDTTFTVAVQWHAEWEPHNHTLSRRLFEAFGDAVRARARER</sequence>
<protein>
    <submittedName>
        <fullName evidence="1">Glutamine amidotransferase, class I</fullName>
    </submittedName>
</protein>
<dbReference type="GO" id="GO:0033969">
    <property type="term" value="F:gamma-glutamyl-gamma-aminobutyrate hydrolase activity"/>
    <property type="evidence" value="ECO:0007669"/>
    <property type="project" value="TreeGrafter"/>
</dbReference>
<dbReference type="InterPro" id="IPR029062">
    <property type="entry name" value="Class_I_gatase-like"/>
</dbReference>